<feature type="region of interest" description="Disordered" evidence="1">
    <location>
        <begin position="1"/>
        <end position="74"/>
    </location>
</feature>
<protein>
    <submittedName>
        <fullName evidence="2">Uncharacterized protein</fullName>
    </submittedName>
</protein>
<sequence length="74" mass="8036">MEAEGIGRHGDWNNPITSRLRKGAESTDIGMETDVTWSPPLRCDALSKRKKKTPSAFAAQTSRESIATPPPQGV</sequence>
<reference evidence="2" key="1">
    <citation type="submission" date="2020-10" db="EMBL/GenBank/DDBJ databases">
        <authorList>
            <person name="Kikuchi T."/>
        </authorList>
    </citation>
    <scope>NUCLEOTIDE SEQUENCE</scope>
    <source>
        <strain evidence="2">NKZ352</strain>
    </source>
</reference>
<proteinExistence type="predicted"/>
<feature type="compositionally biased region" description="Basic and acidic residues" evidence="1">
    <location>
        <begin position="1"/>
        <end position="11"/>
    </location>
</feature>
<organism evidence="2 3">
    <name type="scientific">Caenorhabditis auriculariae</name>
    <dbReference type="NCBI Taxonomy" id="2777116"/>
    <lineage>
        <taxon>Eukaryota</taxon>
        <taxon>Metazoa</taxon>
        <taxon>Ecdysozoa</taxon>
        <taxon>Nematoda</taxon>
        <taxon>Chromadorea</taxon>
        <taxon>Rhabditida</taxon>
        <taxon>Rhabditina</taxon>
        <taxon>Rhabditomorpha</taxon>
        <taxon>Rhabditoidea</taxon>
        <taxon>Rhabditidae</taxon>
        <taxon>Peloderinae</taxon>
        <taxon>Caenorhabditis</taxon>
    </lineage>
</organism>
<name>A0A8S1HD14_9PELO</name>
<dbReference type="AlphaFoldDB" id="A0A8S1HD14"/>
<dbReference type="EMBL" id="CAJGYM010000046">
    <property type="protein sequence ID" value="CAD6194616.1"/>
    <property type="molecule type" value="Genomic_DNA"/>
</dbReference>
<evidence type="ECO:0000256" key="1">
    <source>
        <dbReference type="SAM" id="MobiDB-lite"/>
    </source>
</evidence>
<dbReference type="Proteomes" id="UP000835052">
    <property type="component" value="Unassembled WGS sequence"/>
</dbReference>
<evidence type="ECO:0000313" key="3">
    <source>
        <dbReference type="Proteomes" id="UP000835052"/>
    </source>
</evidence>
<comment type="caution">
    <text evidence="2">The sequence shown here is derived from an EMBL/GenBank/DDBJ whole genome shotgun (WGS) entry which is preliminary data.</text>
</comment>
<accession>A0A8S1HD14</accession>
<gene>
    <name evidence="2" type="ORF">CAUJ_LOCUS10535</name>
</gene>
<evidence type="ECO:0000313" key="2">
    <source>
        <dbReference type="EMBL" id="CAD6194616.1"/>
    </source>
</evidence>
<keyword evidence="3" id="KW-1185">Reference proteome</keyword>